<evidence type="ECO:0000313" key="3">
    <source>
        <dbReference type="Proteomes" id="UP001157134"/>
    </source>
</evidence>
<dbReference type="EMBL" id="BSSV01000003">
    <property type="protein sequence ID" value="GLX85346.1"/>
    <property type="molecule type" value="Genomic_DNA"/>
</dbReference>
<reference evidence="2 3" key="1">
    <citation type="submission" date="2023-03" db="EMBL/GenBank/DDBJ databases">
        <title>Thalassotalea loyana LMG 22536T draft genome sequence.</title>
        <authorList>
            <person name="Sawabe T."/>
        </authorList>
    </citation>
    <scope>NUCLEOTIDE SEQUENCE [LARGE SCALE GENOMIC DNA]</scope>
    <source>
        <strain evidence="2 3">LMG 22536</strain>
    </source>
</reference>
<evidence type="ECO:0000259" key="1">
    <source>
        <dbReference type="PROSITE" id="PS50206"/>
    </source>
</evidence>
<accession>A0ABQ6HB53</accession>
<name>A0ABQ6HB53_9GAMM</name>
<feature type="domain" description="Rhodanese" evidence="1">
    <location>
        <begin position="29"/>
        <end position="106"/>
    </location>
</feature>
<dbReference type="PANTHER" id="PTHR43031:SF1">
    <property type="entry name" value="PYRIDINE NUCLEOTIDE-DISULPHIDE OXIDOREDUCTASE"/>
    <property type="match status" value="1"/>
</dbReference>
<dbReference type="PROSITE" id="PS50206">
    <property type="entry name" value="RHODANESE_3"/>
    <property type="match status" value="1"/>
</dbReference>
<dbReference type="InterPro" id="IPR001763">
    <property type="entry name" value="Rhodanese-like_dom"/>
</dbReference>
<dbReference type="Pfam" id="PF00581">
    <property type="entry name" value="Rhodanese"/>
    <property type="match status" value="1"/>
</dbReference>
<keyword evidence="3" id="KW-1185">Reference proteome</keyword>
<dbReference type="SUPFAM" id="SSF52821">
    <property type="entry name" value="Rhodanese/Cell cycle control phosphatase"/>
    <property type="match status" value="1"/>
</dbReference>
<dbReference type="CDD" id="cd00158">
    <property type="entry name" value="RHOD"/>
    <property type="match status" value="1"/>
</dbReference>
<dbReference type="Gene3D" id="3.40.250.10">
    <property type="entry name" value="Rhodanese-like domain"/>
    <property type="match status" value="1"/>
</dbReference>
<dbReference type="PANTHER" id="PTHR43031">
    <property type="entry name" value="FAD-DEPENDENT OXIDOREDUCTASE"/>
    <property type="match status" value="1"/>
</dbReference>
<gene>
    <name evidence="2" type="ORF">tloyanaT_15980</name>
</gene>
<dbReference type="InterPro" id="IPR050229">
    <property type="entry name" value="GlpE_sulfurtransferase"/>
</dbReference>
<evidence type="ECO:0000313" key="2">
    <source>
        <dbReference type="EMBL" id="GLX85346.1"/>
    </source>
</evidence>
<proteinExistence type="predicted"/>
<comment type="caution">
    <text evidence="2">The sequence shown here is derived from an EMBL/GenBank/DDBJ whole genome shotgun (WGS) entry which is preliminary data.</text>
</comment>
<dbReference type="Proteomes" id="UP001157134">
    <property type="component" value="Unassembled WGS sequence"/>
</dbReference>
<protein>
    <submittedName>
        <fullName evidence="2">Rhodanese-like domain-containing protein</fullName>
    </submittedName>
</protein>
<dbReference type="InterPro" id="IPR036873">
    <property type="entry name" value="Rhodanese-like_dom_sf"/>
</dbReference>
<organism evidence="2 3">
    <name type="scientific">Thalassotalea loyana</name>
    <dbReference type="NCBI Taxonomy" id="280483"/>
    <lineage>
        <taxon>Bacteria</taxon>
        <taxon>Pseudomonadati</taxon>
        <taxon>Pseudomonadota</taxon>
        <taxon>Gammaproteobacteria</taxon>
        <taxon>Alteromonadales</taxon>
        <taxon>Colwelliaceae</taxon>
        <taxon>Thalassotalea</taxon>
    </lineage>
</organism>
<sequence length="116" mass="12661">MLKTIADLVSQARQQLRVIDASSAKTELNENHGLLIDIREISENEKSPVNGAIHIPRGILEPTMLAKYHDAELPIYLHCASGARATFAAEQLEKLGYQNVTVISCKSDAVISTFAS</sequence>